<keyword evidence="6" id="KW-1185">Reference proteome</keyword>
<dbReference type="Pfam" id="PF00534">
    <property type="entry name" value="Glycos_transf_1"/>
    <property type="match status" value="1"/>
</dbReference>
<proteinExistence type="predicted"/>
<name>A0A1I4ABH2_9PROT</name>
<dbReference type="InterPro" id="IPR001296">
    <property type="entry name" value="Glyco_trans_1"/>
</dbReference>
<dbReference type="STRING" id="1123062.SAMN02745775_103305"/>
<evidence type="ECO:0000313" key="5">
    <source>
        <dbReference type="EMBL" id="SFK53684.1"/>
    </source>
</evidence>
<dbReference type="InterPro" id="IPR028098">
    <property type="entry name" value="Glyco_trans_4-like_N"/>
</dbReference>
<dbReference type="Proteomes" id="UP000199473">
    <property type="component" value="Unassembled WGS sequence"/>
</dbReference>
<reference evidence="5 6" key="1">
    <citation type="submission" date="2016-10" db="EMBL/GenBank/DDBJ databases">
        <authorList>
            <person name="de Groot N.N."/>
        </authorList>
    </citation>
    <scope>NUCLEOTIDE SEQUENCE [LARGE SCALE GENOMIC DNA]</scope>
    <source>
        <strain evidence="5 6">DSM 19981</strain>
    </source>
</reference>
<dbReference type="CDD" id="cd03808">
    <property type="entry name" value="GT4_CapM-like"/>
    <property type="match status" value="1"/>
</dbReference>
<sequence>MGWGEGSAFPTAHVKILEITNVDFSLRHFLLPLMRGLRDRGHEVVGVCAEGPLLDLPRAEGFRIAPVPMARSLNPVAQARALSALVALMRAEKPDLVHAHMPISGLLARTAARVTGVQRIAYTCHGFLFNQPGPWWRGTLALNLERAAGRITDTFLTVSAEEAEDARRLGIHPHATAVLNGRDPARFRPDAAARARLRAELGAGPADCVVIAVSRLVRHKGIPELLAAAPPGCTLWIVGERLPSDHGEDLEPHFARAAAALGPRLKRLGYRHDIPALMAAADVFCLPSHFEGLPMSIIEAMLTGLPVVATDIRGPREQVVDGETGLLVPPATVEPLADALSRLAADPALRAAMGEAGRARALDRFDEAKVVARSIALLEGTKRG</sequence>
<dbReference type="Gene3D" id="3.40.50.2000">
    <property type="entry name" value="Glycogen Phosphorylase B"/>
    <property type="match status" value="2"/>
</dbReference>
<keyword evidence="1" id="KW-0328">Glycosyltransferase</keyword>
<feature type="domain" description="Glycosyltransferase subfamily 4-like N-terminal" evidence="4">
    <location>
        <begin position="33"/>
        <end position="186"/>
    </location>
</feature>
<dbReference type="SUPFAM" id="SSF53756">
    <property type="entry name" value="UDP-Glycosyltransferase/glycogen phosphorylase"/>
    <property type="match status" value="1"/>
</dbReference>
<organism evidence="5 6">
    <name type="scientific">Falsiroseomonas stagni DSM 19981</name>
    <dbReference type="NCBI Taxonomy" id="1123062"/>
    <lineage>
        <taxon>Bacteria</taxon>
        <taxon>Pseudomonadati</taxon>
        <taxon>Pseudomonadota</taxon>
        <taxon>Alphaproteobacteria</taxon>
        <taxon>Acetobacterales</taxon>
        <taxon>Roseomonadaceae</taxon>
        <taxon>Falsiroseomonas</taxon>
    </lineage>
</organism>
<keyword evidence="2 5" id="KW-0808">Transferase</keyword>
<evidence type="ECO:0000259" key="4">
    <source>
        <dbReference type="Pfam" id="PF13439"/>
    </source>
</evidence>
<dbReference type="AlphaFoldDB" id="A0A1I4ABH2"/>
<evidence type="ECO:0000259" key="3">
    <source>
        <dbReference type="Pfam" id="PF00534"/>
    </source>
</evidence>
<dbReference type="Pfam" id="PF13439">
    <property type="entry name" value="Glyco_transf_4"/>
    <property type="match status" value="1"/>
</dbReference>
<feature type="domain" description="Glycosyl transferase family 1" evidence="3">
    <location>
        <begin position="197"/>
        <end position="359"/>
    </location>
</feature>
<evidence type="ECO:0000256" key="2">
    <source>
        <dbReference type="ARBA" id="ARBA00022679"/>
    </source>
</evidence>
<dbReference type="PANTHER" id="PTHR12526:SF510">
    <property type="entry name" value="D-INOSITOL 3-PHOSPHATE GLYCOSYLTRANSFERASE"/>
    <property type="match status" value="1"/>
</dbReference>
<evidence type="ECO:0000256" key="1">
    <source>
        <dbReference type="ARBA" id="ARBA00022676"/>
    </source>
</evidence>
<gene>
    <name evidence="5" type="ORF">SAMN02745775_103305</name>
</gene>
<dbReference type="GO" id="GO:0016757">
    <property type="term" value="F:glycosyltransferase activity"/>
    <property type="evidence" value="ECO:0007669"/>
    <property type="project" value="UniProtKB-KW"/>
</dbReference>
<accession>A0A1I4ABH2</accession>
<evidence type="ECO:0000313" key="6">
    <source>
        <dbReference type="Proteomes" id="UP000199473"/>
    </source>
</evidence>
<dbReference type="EMBL" id="FOSQ01000003">
    <property type="protein sequence ID" value="SFK53684.1"/>
    <property type="molecule type" value="Genomic_DNA"/>
</dbReference>
<protein>
    <submittedName>
        <fullName evidence="5">Glycosyltransferase involved in cell wall bisynthesis</fullName>
    </submittedName>
</protein>
<dbReference type="PANTHER" id="PTHR12526">
    <property type="entry name" value="GLYCOSYLTRANSFERASE"/>
    <property type="match status" value="1"/>
</dbReference>